<evidence type="ECO:0000256" key="2">
    <source>
        <dbReference type="ARBA" id="ARBA00007805"/>
    </source>
</evidence>
<comment type="similarity">
    <text evidence="2">Belongs to the aspartate/ornithine carbamoyltransferase superfamily. OTCase family.</text>
</comment>
<evidence type="ECO:0000313" key="10">
    <source>
        <dbReference type="EMBL" id="CCE97250.1"/>
    </source>
</evidence>
<dbReference type="EMBL" id="HE616890">
    <property type="protein sequence ID" value="CCE97250.1"/>
    <property type="molecule type" value="Genomic_DNA"/>
</dbReference>
<proteinExistence type="inferred from homology"/>
<evidence type="ECO:0000256" key="3">
    <source>
        <dbReference type="ARBA" id="ARBA00013007"/>
    </source>
</evidence>
<name>G9ABF9_SINF1</name>
<dbReference type="InterPro" id="IPR036901">
    <property type="entry name" value="Asp/Orn_carbamoylTrfase_sf"/>
</dbReference>
<dbReference type="PRINTS" id="PR00100">
    <property type="entry name" value="AOTCASE"/>
</dbReference>
<comment type="function">
    <text evidence="1">Reversibly catalyzes the transfer of the carbamoyl group from carbamoyl phosphate (CP) to the N(epsilon) atom of ornithine (ORN) to produce L-citrulline.</text>
</comment>
<dbReference type="PRINTS" id="PR00102">
    <property type="entry name" value="OTCASE"/>
</dbReference>
<dbReference type="InterPro" id="IPR006130">
    <property type="entry name" value="Asp/Orn_carbamoylTrfase"/>
</dbReference>
<dbReference type="eggNOG" id="COG0078">
    <property type="taxonomic scope" value="Bacteria"/>
</dbReference>
<dbReference type="Gene3D" id="3.40.50.1370">
    <property type="entry name" value="Aspartate/ornithine carbamoyltransferase"/>
    <property type="match status" value="2"/>
</dbReference>
<evidence type="ECO:0000259" key="9">
    <source>
        <dbReference type="Pfam" id="PF02729"/>
    </source>
</evidence>
<dbReference type="Pfam" id="PF00185">
    <property type="entry name" value="OTCace"/>
    <property type="match status" value="1"/>
</dbReference>
<dbReference type="NCBIfam" id="TIGR00658">
    <property type="entry name" value="orni_carb_tr"/>
    <property type="match status" value="1"/>
</dbReference>
<evidence type="ECO:0000313" key="11">
    <source>
        <dbReference type="Proteomes" id="UP000007735"/>
    </source>
</evidence>
<dbReference type="STRING" id="1117943.SFHH103_02756"/>
<dbReference type="HOGENOM" id="CLU_043846_3_1_5"/>
<feature type="domain" description="Aspartate/ornithine carbamoyltransferase Asp/Orn-binding" evidence="8">
    <location>
        <begin position="156"/>
        <end position="327"/>
    </location>
</feature>
<dbReference type="SUPFAM" id="SSF53671">
    <property type="entry name" value="Aspartate/ornithine carbamoyltransferase"/>
    <property type="match status" value="1"/>
</dbReference>
<dbReference type="RefSeq" id="WP_014329673.1">
    <property type="nucleotide sequence ID" value="NC_016812.1"/>
</dbReference>
<comment type="catalytic activity">
    <reaction evidence="5">
        <text>carbamoyl phosphate + L-ornithine = L-citrulline + phosphate + H(+)</text>
        <dbReference type="Rhea" id="RHEA:19513"/>
        <dbReference type="ChEBI" id="CHEBI:15378"/>
        <dbReference type="ChEBI" id="CHEBI:43474"/>
        <dbReference type="ChEBI" id="CHEBI:46911"/>
        <dbReference type="ChEBI" id="CHEBI:57743"/>
        <dbReference type="ChEBI" id="CHEBI:58228"/>
        <dbReference type="EC" id="2.1.3.3"/>
    </reaction>
</comment>
<dbReference type="PANTHER" id="PTHR45753:SF2">
    <property type="entry name" value="ORNITHINE CARBAMOYLTRANSFERASE"/>
    <property type="match status" value="1"/>
</dbReference>
<protein>
    <recommendedName>
        <fullName evidence="3 6">Ornithine carbamoyltransferase</fullName>
        <ecNumber evidence="3 6">2.1.3.3</ecNumber>
    </recommendedName>
</protein>
<dbReference type="GO" id="GO:0042450">
    <property type="term" value="P:L-arginine biosynthetic process via ornithine"/>
    <property type="evidence" value="ECO:0007669"/>
    <property type="project" value="UniProtKB-UniRule"/>
</dbReference>
<evidence type="ECO:0000259" key="8">
    <source>
        <dbReference type="Pfam" id="PF00185"/>
    </source>
</evidence>
<dbReference type="InterPro" id="IPR006132">
    <property type="entry name" value="Asp/Orn_carbamoyltranf_P-bd"/>
</dbReference>
<evidence type="ECO:0000256" key="1">
    <source>
        <dbReference type="ARBA" id="ARBA00003822"/>
    </source>
</evidence>
<dbReference type="GO" id="GO:0004585">
    <property type="term" value="F:ornithine carbamoyltransferase activity"/>
    <property type="evidence" value="ECO:0007669"/>
    <property type="project" value="UniProtKB-UniRule"/>
</dbReference>
<evidence type="ECO:0000256" key="6">
    <source>
        <dbReference type="NCBIfam" id="TIGR00658"/>
    </source>
</evidence>
<keyword evidence="4 7" id="KW-0808">Transferase</keyword>
<dbReference type="GO" id="GO:0019240">
    <property type="term" value="P:citrulline biosynthetic process"/>
    <property type="evidence" value="ECO:0007669"/>
    <property type="project" value="TreeGrafter"/>
</dbReference>
<dbReference type="EC" id="2.1.3.3" evidence="3 6"/>
<accession>G9ABF9</accession>
<reference evidence="10 11" key="1">
    <citation type="journal article" date="2012" name="J. Bacteriol.">
        <title>Genome sequence of the soybean symbiont Sinorhizobium fredii HH103.</title>
        <authorList>
            <person name="Weidner S."/>
            <person name="Becker A."/>
            <person name="Bonilla I."/>
            <person name="Jaenicke S."/>
            <person name="Lloret J."/>
            <person name="Margaret I."/>
            <person name="Puhler A."/>
            <person name="Ruiz-Sainz J.E."/>
            <person name="Schneiker-Bekel S."/>
            <person name="Szczepanowski R."/>
            <person name="Vinardell J.M."/>
            <person name="Zehner S."/>
            <person name="Gottfert M."/>
        </authorList>
    </citation>
    <scope>NUCLEOTIDE SEQUENCE [LARGE SCALE GENOMIC DNA]</scope>
    <source>
        <strain evidence="10 11">HH103</strain>
    </source>
</reference>
<dbReference type="InterPro" id="IPR006131">
    <property type="entry name" value="Asp_carbamoyltransf_Asp/Orn-bd"/>
</dbReference>
<evidence type="ECO:0000256" key="5">
    <source>
        <dbReference type="ARBA" id="ARBA00048772"/>
    </source>
</evidence>
<dbReference type="Proteomes" id="UP000007735">
    <property type="component" value="Chromosome"/>
</dbReference>
<dbReference type="InterPro" id="IPR002292">
    <property type="entry name" value="Orn/put_carbamltrans"/>
</dbReference>
<dbReference type="KEGG" id="sfh:SFHH103_02756"/>
<evidence type="ECO:0000256" key="4">
    <source>
        <dbReference type="ARBA" id="ARBA00022679"/>
    </source>
</evidence>
<sequence>MSISLRGRSVLTLDEFTSEEIGVLLQLAAELKADKRSGKETPRLRGKNIALLSEEDSIGTLFGSEVAAYDQGARVISLTLPAGYAGQCGSLKDTARMLSRIYDAVEYCGHAQSAVEELAAHADVPVYNGFTDESHPIQALADLLTMREAADKALPEVTVAFLGDGRSAIARSLALGAAKLGMDFRIVSPPIFWPASSFIDGVTSEARKNGGKFAILEHVGAGVLGADYVYTASWLGEHEAGWAERIRLLAPFGVRANVMEATDNPRCKFMHCLPAFHDSSTTVGARVAKQFGLNCMEVSDAIFESKASVVFDQAENRMHTIKAIFVATIGGWETDARERDC</sequence>
<dbReference type="PANTHER" id="PTHR45753">
    <property type="entry name" value="ORNITHINE CARBAMOYLTRANSFERASE, MITOCHONDRIAL"/>
    <property type="match status" value="1"/>
</dbReference>
<dbReference type="PATRIC" id="fig|380.5.peg.2929"/>
<dbReference type="Pfam" id="PF02729">
    <property type="entry name" value="OTCace_N"/>
    <property type="match status" value="1"/>
</dbReference>
<organism evidence="10 11">
    <name type="scientific">Sinorhizobium fredii (strain HH103)</name>
    <dbReference type="NCBI Taxonomy" id="1117943"/>
    <lineage>
        <taxon>Bacteria</taxon>
        <taxon>Pseudomonadati</taxon>
        <taxon>Pseudomonadota</taxon>
        <taxon>Alphaproteobacteria</taxon>
        <taxon>Hyphomicrobiales</taxon>
        <taxon>Rhizobiaceae</taxon>
        <taxon>Sinorhizobium/Ensifer group</taxon>
        <taxon>Sinorhizobium</taxon>
    </lineage>
</organism>
<dbReference type="AlphaFoldDB" id="G9ABF9"/>
<gene>
    <name evidence="10" type="ordered locus">SFHH103_02756</name>
</gene>
<dbReference type="GO" id="GO:0016597">
    <property type="term" value="F:amino acid binding"/>
    <property type="evidence" value="ECO:0007669"/>
    <property type="project" value="InterPro"/>
</dbReference>
<feature type="domain" description="Aspartate/ornithine carbamoyltransferase carbamoyl-P binding" evidence="9">
    <location>
        <begin position="8"/>
        <end position="148"/>
    </location>
</feature>
<evidence type="ECO:0000256" key="7">
    <source>
        <dbReference type="RuleBase" id="RU003634"/>
    </source>
</evidence>